<sequence length="423" mass="49785">MEGVEESKWLEQDEQENVGHEKKNEVEDTEELEVFRRQWQEELKHASSDSSQQRQQEKKETEAAGLYWMGVAAERSGDTHSALIYYRHAVQLVPDIEYRVHSQDTPRHLREEGNDSSDEDEEEREEEVEVRSEVVEEGVVSITESLSRMNLRSPVCQPDRPTRATHISSLPWEVLRLVLHCVVSVHLDMRSLEQCSMVCRGFCCLARQPALWRMACQKLWSNCSLTGSFDNCYRSWREMYINRPHLYFHGVYISKISYVRRGEHSLDGYYKPYHTVVYYRYLRFLPDGVVMYQTSPDDPGNVVGRLCHKHSSESVLLGEYSLDGNMLTVDVLGYQSRLVPHRHRGREKREITHEQRFHMELIVKRSKKSRIFNQLIWQEHYCHSLHRPTGSVHISHFSIDYKYPPFFFSRVKSYTSNSQGFLS</sequence>
<accession>A0AA35S9P4</accession>
<protein>
    <submittedName>
        <fullName evidence="5">F-box only protein 9</fullName>
    </submittedName>
</protein>
<evidence type="ECO:0000313" key="6">
    <source>
        <dbReference type="Proteomes" id="UP001174909"/>
    </source>
</evidence>
<evidence type="ECO:0000256" key="1">
    <source>
        <dbReference type="ARBA" id="ARBA00022786"/>
    </source>
</evidence>
<dbReference type="Pfam" id="PF12937">
    <property type="entry name" value="F-box-like"/>
    <property type="match status" value="1"/>
</dbReference>
<dbReference type="Pfam" id="PF19270">
    <property type="entry name" value="FBO_C"/>
    <property type="match status" value="1"/>
</dbReference>
<keyword evidence="1" id="KW-0833">Ubl conjugation pathway</keyword>
<dbReference type="GO" id="GO:0019005">
    <property type="term" value="C:SCF ubiquitin ligase complex"/>
    <property type="evidence" value="ECO:0007669"/>
    <property type="project" value="TreeGrafter"/>
</dbReference>
<dbReference type="PANTHER" id="PTHR12874:SF29">
    <property type="entry name" value="F-BOX ONLY PROTEIN 9"/>
    <property type="match status" value="1"/>
</dbReference>
<feature type="compositionally biased region" description="Acidic residues" evidence="2">
    <location>
        <begin position="114"/>
        <end position="128"/>
    </location>
</feature>
<feature type="region of interest" description="Disordered" evidence="2">
    <location>
        <begin position="1"/>
        <end position="30"/>
    </location>
</feature>
<dbReference type="EMBL" id="CASHTH010002116">
    <property type="protein sequence ID" value="CAI8025057.1"/>
    <property type="molecule type" value="Genomic_DNA"/>
</dbReference>
<dbReference type="InterPro" id="IPR001810">
    <property type="entry name" value="F-box_dom"/>
</dbReference>
<gene>
    <name evidence="5" type="ORF">GBAR_LOCUS14500</name>
</gene>
<dbReference type="InterPro" id="IPR036047">
    <property type="entry name" value="F-box-like_dom_sf"/>
</dbReference>
<feature type="region of interest" description="Disordered" evidence="2">
    <location>
        <begin position="103"/>
        <end position="130"/>
    </location>
</feature>
<organism evidence="5 6">
    <name type="scientific">Geodia barretti</name>
    <name type="common">Barrett's horny sponge</name>
    <dbReference type="NCBI Taxonomy" id="519541"/>
    <lineage>
        <taxon>Eukaryota</taxon>
        <taxon>Metazoa</taxon>
        <taxon>Porifera</taxon>
        <taxon>Demospongiae</taxon>
        <taxon>Heteroscleromorpha</taxon>
        <taxon>Tetractinellida</taxon>
        <taxon>Astrophorina</taxon>
        <taxon>Geodiidae</taxon>
        <taxon>Geodia</taxon>
    </lineage>
</organism>
<evidence type="ECO:0000259" key="3">
    <source>
        <dbReference type="Pfam" id="PF12937"/>
    </source>
</evidence>
<dbReference type="SUPFAM" id="SSF81383">
    <property type="entry name" value="F-box domain"/>
    <property type="match status" value="1"/>
</dbReference>
<dbReference type="InterPro" id="IPR045464">
    <property type="entry name" value="Hrt3/FBXO9_C"/>
</dbReference>
<comment type="caution">
    <text evidence="5">The sequence shown here is derived from an EMBL/GenBank/DDBJ whole genome shotgun (WGS) entry which is preliminary data.</text>
</comment>
<dbReference type="Gene3D" id="1.20.1280.50">
    <property type="match status" value="1"/>
</dbReference>
<dbReference type="GO" id="GO:0031146">
    <property type="term" value="P:SCF-dependent proteasomal ubiquitin-dependent protein catabolic process"/>
    <property type="evidence" value="ECO:0007669"/>
    <property type="project" value="TreeGrafter"/>
</dbReference>
<dbReference type="GO" id="GO:0005737">
    <property type="term" value="C:cytoplasm"/>
    <property type="evidence" value="ECO:0007669"/>
    <property type="project" value="TreeGrafter"/>
</dbReference>
<dbReference type="CDD" id="cd22089">
    <property type="entry name" value="F-box_FBXO9"/>
    <property type="match status" value="1"/>
</dbReference>
<dbReference type="Proteomes" id="UP001174909">
    <property type="component" value="Unassembled WGS sequence"/>
</dbReference>
<reference evidence="5" key="1">
    <citation type="submission" date="2023-03" db="EMBL/GenBank/DDBJ databases">
        <authorList>
            <person name="Steffen K."/>
            <person name="Cardenas P."/>
        </authorList>
    </citation>
    <scope>NUCLEOTIDE SEQUENCE</scope>
</reference>
<keyword evidence="6" id="KW-1185">Reference proteome</keyword>
<feature type="domain" description="F-box" evidence="3">
    <location>
        <begin position="167"/>
        <end position="217"/>
    </location>
</feature>
<feature type="compositionally biased region" description="Basic and acidic residues" evidence="2">
    <location>
        <begin position="1"/>
        <end position="26"/>
    </location>
</feature>
<evidence type="ECO:0000313" key="5">
    <source>
        <dbReference type="EMBL" id="CAI8025057.1"/>
    </source>
</evidence>
<evidence type="ECO:0000259" key="4">
    <source>
        <dbReference type="Pfam" id="PF19270"/>
    </source>
</evidence>
<dbReference type="PANTHER" id="PTHR12874">
    <property type="entry name" value="F-BOX ONLY PROTEIN 48-RELATED"/>
    <property type="match status" value="1"/>
</dbReference>
<proteinExistence type="predicted"/>
<dbReference type="AlphaFoldDB" id="A0AA35S9P4"/>
<evidence type="ECO:0000256" key="2">
    <source>
        <dbReference type="SAM" id="MobiDB-lite"/>
    </source>
</evidence>
<feature type="domain" description="F-box protein Hrt3/FBXO9 C-terminal" evidence="4">
    <location>
        <begin position="234"/>
        <end position="343"/>
    </location>
</feature>
<name>A0AA35S9P4_GEOBA</name>
<feature type="compositionally biased region" description="Basic and acidic residues" evidence="2">
    <location>
        <begin position="103"/>
        <end position="113"/>
    </location>
</feature>